<comment type="similarity">
    <text evidence="6">Belongs to the ABC-4 integral membrane protein family.</text>
</comment>
<gene>
    <name evidence="10" type="ORF">EDE15_3908</name>
</gene>
<evidence type="ECO:0000259" key="9">
    <source>
        <dbReference type="Pfam" id="PF12704"/>
    </source>
</evidence>
<evidence type="ECO:0000256" key="7">
    <source>
        <dbReference type="SAM" id="Phobius"/>
    </source>
</evidence>
<evidence type="ECO:0000313" key="10">
    <source>
        <dbReference type="EMBL" id="RSL18345.1"/>
    </source>
</evidence>
<dbReference type="Proteomes" id="UP000269669">
    <property type="component" value="Unassembled WGS sequence"/>
</dbReference>
<feature type="domain" description="MacB-like periplasmic core" evidence="9">
    <location>
        <begin position="503"/>
        <end position="729"/>
    </location>
</feature>
<evidence type="ECO:0000256" key="1">
    <source>
        <dbReference type="ARBA" id="ARBA00004651"/>
    </source>
</evidence>
<feature type="transmembrane region" description="Helical" evidence="7">
    <location>
        <begin position="405"/>
        <end position="427"/>
    </location>
</feature>
<keyword evidence="3 7" id="KW-0812">Transmembrane</keyword>
<dbReference type="NCBIfam" id="NF038403">
    <property type="entry name" value="perm_prefix_1"/>
    <property type="match status" value="1"/>
</dbReference>
<dbReference type="PANTHER" id="PTHR30572:SF4">
    <property type="entry name" value="ABC TRANSPORTER PERMEASE YTRF"/>
    <property type="match status" value="1"/>
</dbReference>
<feature type="transmembrane region" description="Helical" evidence="7">
    <location>
        <begin position="349"/>
        <end position="374"/>
    </location>
</feature>
<dbReference type="GO" id="GO:0022857">
    <property type="term" value="F:transmembrane transporter activity"/>
    <property type="evidence" value="ECO:0007669"/>
    <property type="project" value="TreeGrafter"/>
</dbReference>
<keyword evidence="5 7" id="KW-0472">Membrane</keyword>
<evidence type="ECO:0000256" key="3">
    <source>
        <dbReference type="ARBA" id="ARBA00022692"/>
    </source>
</evidence>
<accession>A0A428MNB0</accession>
<feature type="transmembrane region" description="Helical" evidence="7">
    <location>
        <begin position="856"/>
        <end position="875"/>
    </location>
</feature>
<dbReference type="RefSeq" id="WP_125486719.1">
    <property type="nucleotide sequence ID" value="NZ_RSDW01000001.1"/>
</dbReference>
<reference evidence="10 11" key="1">
    <citation type="submission" date="2018-12" db="EMBL/GenBank/DDBJ databases">
        <title>Sequencing of bacterial isolates from soil warming experiment in Harvard Forest, Massachusetts, USA.</title>
        <authorList>
            <person name="Deangelis K."/>
        </authorList>
    </citation>
    <scope>NUCLEOTIDE SEQUENCE [LARGE SCALE GENOMIC DNA]</scope>
    <source>
        <strain evidence="10 11">EB153</strain>
    </source>
</reference>
<dbReference type="InterPro" id="IPR050250">
    <property type="entry name" value="Macrolide_Exporter_MacB"/>
</dbReference>
<feature type="domain" description="ABC3 transporter permease C-terminal" evidence="8">
    <location>
        <begin position="772"/>
        <end position="885"/>
    </location>
</feature>
<dbReference type="InterPro" id="IPR025857">
    <property type="entry name" value="MacB_PCD"/>
</dbReference>
<keyword evidence="2" id="KW-1003">Cell membrane</keyword>
<feature type="transmembrane region" description="Helical" evidence="7">
    <location>
        <begin position="447"/>
        <end position="470"/>
    </location>
</feature>
<evidence type="ECO:0000256" key="6">
    <source>
        <dbReference type="ARBA" id="ARBA00038076"/>
    </source>
</evidence>
<evidence type="ECO:0000259" key="8">
    <source>
        <dbReference type="Pfam" id="PF02687"/>
    </source>
</evidence>
<dbReference type="PANTHER" id="PTHR30572">
    <property type="entry name" value="MEMBRANE COMPONENT OF TRANSPORTER-RELATED"/>
    <property type="match status" value="1"/>
</dbReference>
<dbReference type="Pfam" id="PF12704">
    <property type="entry name" value="MacB_PCD"/>
    <property type="match status" value="2"/>
</dbReference>
<comment type="subcellular location">
    <subcellularLocation>
        <location evidence="1">Cell membrane</location>
        <topology evidence="1">Multi-pass membrane protein</topology>
    </subcellularLocation>
</comment>
<keyword evidence="11" id="KW-1185">Reference proteome</keyword>
<comment type="caution">
    <text evidence="10">The sequence shown here is derived from an EMBL/GenBank/DDBJ whole genome shotgun (WGS) entry which is preliminary data.</text>
</comment>
<dbReference type="InterPro" id="IPR003838">
    <property type="entry name" value="ABC3_permease_C"/>
</dbReference>
<dbReference type="OrthoDB" id="100628at2"/>
<dbReference type="InterPro" id="IPR047928">
    <property type="entry name" value="Perm_prefix_1"/>
</dbReference>
<dbReference type="NCBIfam" id="TIGR03434">
    <property type="entry name" value="ADOP"/>
    <property type="match status" value="1"/>
</dbReference>
<feature type="transmembrane region" description="Helical" evidence="7">
    <location>
        <begin position="765"/>
        <end position="794"/>
    </location>
</feature>
<keyword evidence="4 7" id="KW-1133">Transmembrane helix</keyword>
<sequence length="892" mass="96636">MKLLAYLRSLADALFHRSRIQGEIEEEFRSHIQYRVDDLEQSGLTRAEAERRARIEFGGYQRSREECREAMGGHLIETVAQDVRIGVRMLRRSPGFTAVAVLTLALGIGGNTAIFSIVNGVLLNPLPFPQPDRLVALGESKPHFENGSISYPNFLDWQRGNHAFSSMAVSRGYGFSLTGRGDAEQVNAEFVSADFFPLLGVNPILGRTFTSAEEQAGAGPVAMISEGLWRRKFNAAPDVLSKNVTLDGRDFTIVGVVPAGFHLRLPSFRESDVYAPVRQWSNPLLMNRGAGLGFHGVGRLKPGVTVEQARADMDVVTRNLAATFPDTDRGIGASIAPLKEQMVGYVRPFLFVLLAAVGFVLLIACVNVASLLLARSATRRREFAVRTALGASRGRIIHQLLTESVLLGMAAGGIGLLMAIWGTRAGLKFLPAALPRANEIGLDFRVLAFTTVISLMVGVLFGLVPALRSLQSDPHTALKEGGRGASGGHHGALSTFVVAEMAIALVLLIGAGLMVRSLTRLWRVDPGFNPQGVLTFNVSMPPSMMKAPPDRIRAAFRELDEKLGSATGVTAVSQTWGAFPMGSDDEQLFWLDGYPKPANENDMNWAVDYMVEPDYLKVMETPLKRGRFFTAQDNAHSPLVAVVDEIFARQYFPDQDPIGKRIVLNNSGKALEIVGVVAHVKQWGLDLDDTNTVRAQLYLPCMQMPDDFIAMTPAGSGVVVRYEGSMAAAFDSIRRTSKRMSSEQVIFGDQAMGGVISDSMATRRFAMILLGAFAALALGLASVGIYGVIAYVVGQRTQEIGIRMALGAQQKDVLRLVLWQGTRLALLGVVIGLGVAMVLTRLMTQLLYGVSATDPATFVGLALMLTAIAVAACCIPARRAMRVDPVVALRHE</sequence>
<feature type="transmembrane region" description="Helical" evidence="7">
    <location>
        <begin position="824"/>
        <end position="844"/>
    </location>
</feature>
<protein>
    <submittedName>
        <fullName evidence="10">Putative permease</fullName>
    </submittedName>
</protein>
<dbReference type="InterPro" id="IPR017800">
    <property type="entry name" value="ADOP"/>
</dbReference>
<proteinExistence type="inferred from homology"/>
<evidence type="ECO:0000313" key="11">
    <source>
        <dbReference type="Proteomes" id="UP000269669"/>
    </source>
</evidence>
<organism evidence="10 11">
    <name type="scientific">Edaphobacter aggregans</name>
    <dbReference type="NCBI Taxonomy" id="570835"/>
    <lineage>
        <taxon>Bacteria</taxon>
        <taxon>Pseudomonadati</taxon>
        <taxon>Acidobacteriota</taxon>
        <taxon>Terriglobia</taxon>
        <taxon>Terriglobales</taxon>
        <taxon>Acidobacteriaceae</taxon>
        <taxon>Edaphobacter</taxon>
    </lineage>
</organism>
<evidence type="ECO:0000256" key="2">
    <source>
        <dbReference type="ARBA" id="ARBA00022475"/>
    </source>
</evidence>
<evidence type="ECO:0000256" key="5">
    <source>
        <dbReference type="ARBA" id="ARBA00023136"/>
    </source>
</evidence>
<dbReference type="GO" id="GO:0005886">
    <property type="term" value="C:plasma membrane"/>
    <property type="evidence" value="ECO:0007669"/>
    <property type="project" value="UniProtKB-SubCell"/>
</dbReference>
<dbReference type="AlphaFoldDB" id="A0A428MNB0"/>
<feature type="domain" description="MacB-like periplasmic core" evidence="9">
    <location>
        <begin position="97"/>
        <end position="313"/>
    </location>
</feature>
<dbReference type="EMBL" id="RSDW01000001">
    <property type="protein sequence ID" value="RSL18345.1"/>
    <property type="molecule type" value="Genomic_DNA"/>
</dbReference>
<dbReference type="Pfam" id="PF02687">
    <property type="entry name" value="FtsX"/>
    <property type="match status" value="2"/>
</dbReference>
<feature type="domain" description="ABC3 transporter permease C-terminal" evidence="8">
    <location>
        <begin position="356"/>
        <end position="473"/>
    </location>
</feature>
<name>A0A428MNB0_9BACT</name>
<feature type="transmembrane region" description="Helical" evidence="7">
    <location>
        <begin position="98"/>
        <end position="123"/>
    </location>
</feature>
<evidence type="ECO:0000256" key="4">
    <source>
        <dbReference type="ARBA" id="ARBA00022989"/>
    </source>
</evidence>
<feature type="transmembrane region" description="Helical" evidence="7">
    <location>
        <begin position="491"/>
        <end position="515"/>
    </location>
</feature>